<protein>
    <submittedName>
        <fullName evidence="2">Uncharacterized protein</fullName>
    </submittedName>
</protein>
<comment type="caution">
    <text evidence="2">The sequence shown here is derived from an EMBL/GenBank/DDBJ whole genome shotgun (WGS) entry which is preliminary data.</text>
</comment>
<keyword evidence="1" id="KW-0732">Signal</keyword>
<evidence type="ECO:0000256" key="1">
    <source>
        <dbReference type="SAM" id="SignalP"/>
    </source>
</evidence>
<name>A0AAU9UH88_EUPED</name>
<evidence type="ECO:0000313" key="3">
    <source>
        <dbReference type="Proteomes" id="UP001153954"/>
    </source>
</evidence>
<proteinExistence type="predicted"/>
<keyword evidence="3" id="KW-1185">Reference proteome</keyword>
<dbReference type="EMBL" id="CAKOGL010000021">
    <property type="protein sequence ID" value="CAH2098986.1"/>
    <property type="molecule type" value="Genomic_DNA"/>
</dbReference>
<gene>
    <name evidence="2" type="ORF">EEDITHA_LOCUS14039</name>
</gene>
<organism evidence="2 3">
    <name type="scientific">Euphydryas editha</name>
    <name type="common">Edith's checkerspot</name>
    <dbReference type="NCBI Taxonomy" id="104508"/>
    <lineage>
        <taxon>Eukaryota</taxon>
        <taxon>Metazoa</taxon>
        <taxon>Ecdysozoa</taxon>
        <taxon>Arthropoda</taxon>
        <taxon>Hexapoda</taxon>
        <taxon>Insecta</taxon>
        <taxon>Pterygota</taxon>
        <taxon>Neoptera</taxon>
        <taxon>Endopterygota</taxon>
        <taxon>Lepidoptera</taxon>
        <taxon>Glossata</taxon>
        <taxon>Ditrysia</taxon>
        <taxon>Papilionoidea</taxon>
        <taxon>Nymphalidae</taxon>
        <taxon>Nymphalinae</taxon>
        <taxon>Euphydryas</taxon>
    </lineage>
</organism>
<sequence>MRACLLLCAALALAPSWPRVAAAIFEPPIIDIEPERLEHIKTQILSKLGLSSRPTPQGAPPRDVVRQILARAADPHPERPPEYENSMREIIAIAHRACDKNVTSLSG</sequence>
<dbReference type="Gene3D" id="2.60.120.970">
    <property type="match status" value="1"/>
</dbReference>
<dbReference type="Proteomes" id="UP001153954">
    <property type="component" value="Unassembled WGS sequence"/>
</dbReference>
<accession>A0AAU9UH88</accession>
<reference evidence="2" key="1">
    <citation type="submission" date="2022-03" db="EMBL/GenBank/DDBJ databases">
        <authorList>
            <person name="Tunstrom K."/>
        </authorList>
    </citation>
    <scope>NUCLEOTIDE SEQUENCE</scope>
</reference>
<evidence type="ECO:0000313" key="2">
    <source>
        <dbReference type="EMBL" id="CAH2098986.1"/>
    </source>
</evidence>
<feature type="chain" id="PRO_5043482555" evidence="1">
    <location>
        <begin position="23"/>
        <end position="107"/>
    </location>
</feature>
<dbReference type="AlphaFoldDB" id="A0AAU9UH88"/>
<feature type="signal peptide" evidence="1">
    <location>
        <begin position="1"/>
        <end position="22"/>
    </location>
</feature>